<dbReference type="NCBIfam" id="TIGR02436">
    <property type="entry name" value="four helix bundle protein"/>
    <property type="match status" value="1"/>
</dbReference>
<dbReference type="AlphaFoldDB" id="A0A235BWJ2"/>
<reference evidence="1 2" key="1">
    <citation type="submission" date="2017-07" db="EMBL/GenBank/DDBJ databases">
        <title>Recovery of genomes from metagenomes via a dereplication, aggregation, and scoring strategy.</title>
        <authorList>
            <person name="Sieber C.M."/>
            <person name="Probst A.J."/>
            <person name="Sharrar A."/>
            <person name="Thomas B.C."/>
            <person name="Hess M."/>
            <person name="Tringe S.G."/>
            <person name="Banfield J.F."/>
        </authorList>
    </citation>
    <scope>NUCLEOTIDE SEQUENCE [LARGE SCALE GENOMIC DNA]</scope>
    <source>
        <strain evidence="1">JGI_Cruoil_03_44_89</strain>
    </source>
</reference>
<evidence type="ECO:0000313" key="2">
    <source>
        <dbReference type="Proteomes" id="UP000215215"/>
    </source>
</evidence>
<protein>
    <recommendedName>
        <fullName evidence="3">Four helix bundle protein</fullName>
    </recommendedName>
</protein>
<dbReference type="PIRSF" id="PIRSF035652">
    <property type="entry name" value="CHP02436"/>
    <property type="match status" value="1"/>
</dbReference>
<accession>A0A235BWJ2</accession>
<dbReference type="Pfam" id="PF05635">
    <property type="entry name" value="23S_rRNA_IVP"/>
    <property type="match status" value="1"/>
</dbReference>
<dbReference type="SUPFAM" id="SSF158446">
    <property type="entry name" value="IVS-encoded protein-like"/>
    <property type="match status" value="1"/>
</dbReference>
<evidence type="ECO:0000313" key="1">
    <source>
        <dbReference type="EMBL" id="OYD16612.1"/>
    </source>
</evidence>
<dbReference type="Proteomes" id="UP000215215">
    <property type="component" value="Unassembled WGS sequence"/>
</dbReference>
<proteinExistence type="predicted"/>
<dbReference type="PANTHER" id="PTHR38471">
    <property type="entry name" value="FOUR HELIX BUNDLE PROTEIN"/>
    <property type="match status" value="1"/>
</dbReference>
<dbReference type="Gene3D" id="1.20.1440.60">
    <property type="entry name" value="23S rRNA-intervening sequence"/>
    <property type="match status" value="1"/>
</dbReference>
<comment type="caution">
    <text evidence="1">The sequence shown here is derived from an EMBL/GenBank/DDBJ whole genome shotgun (WGS) entry which is preliminary data.</text>
</comment>
<dbReference type="PANTHER" id="PTHR38471:SF2">
    <property type="entry name" value="FOUR HELIX BUNDLE PROTEIN"/>
    <property type="match status" value="1"/>
</dbReference>
<dbReference type="InterPro" id="IPR036583">
    <property type="entry name" value="23S_rRNA_IVS_sf"/>
</dbReference>
<dbReference type="EMBL" id="NOZQ01000057">
    <property type="protein sequence ID" value="OYD16612.1"/>
    <property type="molecule type" value="Genomic_DNA"/>
</dbReference>
<evidence type="ECO:0008006" key="3">
    <source>
        <dbReference type="Google" id="ProtNLM"/>
    </source>
</evidence>
<gene>
    <name evidence="1" type="ORF">CH333_02935</name>
</gene>
<dbReference type="InterPro" id="IPR012657">
    <property type="entry name" value="23S_rRNA-intervening_sequence"/>
</dbReference>
<sequence length="130" mass="14974">MSKISAGSVWTNQKLKIEFKKRLYNFTLRLIEFIDKLPNDNVSKRIGDQLLRSGTSILGNYIEGQSASSKRDFTNYFNTSLKSTNESKLWLALLRDSKRAKSQEVAWFLKELDEFSNIFASSILTLKGRK</sequence>
<name>A0A235BWJ2_UNCW3</name>
<organism evidence="1 2">
    <name type="scientific">candidate division WOR-3 bacterium JGI_Cruoil_03_44_89</name>
    <dbReference type="NCBI Taxonomy" id="1973748"/>
    <lineage>
        <taxon>Bacteria</taxon>
        <taxon>Bacteria division WOR-3</taxon>
    </lineage>
</organism>